<evidence type="ECO:0000256" key="3">
    <source>
        <dbReference type="ARBA" id="ARBA00022475"/>
    </source>
</evidence>
<dbReference type="SUPFAM" id="SSF103473">
    <property type="entry name" value="MFS general substrate transporter"/>
    <property type="match status" value="1"/>
</dbReference>
<dbReference type="PANTHER" id="PTHR23513">
    <property type="entry name" value="INTEGRAL MEMBRANE EFFLUX PROTEIN-RELATED"/>
    <property type="match status" value="1"/>
</dbReference>
<evidence type="ECO:0000256" key="4">
    <source>
        <dbReference type="ARBA" id="ARBA00022692"/>
    </source>
</evidence>
<gene>
    <name evidence="8" type="primary">entS_4</name>
    <name evidence="8" type="ORF">LMG28140_06194</name>
</gene>
<reference evidence="8 9" key="1">
    <citation type="submission" date="2020-10" db="EMBL/GenBank/DDBJ databases">
        <authorList>
            <person name="Peeters C."/>
        </authorList>
    </citation>
    <scope>NUCLEOTIDE SEQUENCE [LARGE SCALE GENOMIC DNA]</scope>
    <source>
        <strain evidence="8 9">LMG 28140</strain>
    </source>
</reference>
<dbReference type="Pfam" id="PF05977">
    <property type="entry name" value="MFS_3"/>
    <property type="match status" value="1"/>
</dbReference>
<keyword evidence="3" id="KW-1003">Cell membrane</keyword>
<comment type="caution">
    <text evidence="8">The sequence shown here is derived from an EMBL/GenBank/DDBJ whole genome shotgun (WGS) entry which is preliminary data.</text>
</comment>
<sequence>MNDVRGVLGNFSISLFFMKNPVLEISSFRYFFLSRVATTMSNQMLMVIVAWQMYDITHSAYDLGMVGLAQFVPVLALCLVVGQIADRHDRRLILTACLIGQFGVAMLLIAGTLGGWLNREVILIASIGLGIAKAFQLPTQQALLPTLVPLPALPQALAINSAGSQCATILGPAIGGFIYVAGAAVVYGACAAMCLFAAAMIFLIRHQHARPAREPVTLQSLFAGISFIWMRKEVLGAISLDLFAVLFGGATALLPIFARDVLHVGSWGLGLLRSAPAVGALVVSLYLARYPIQRRVGKLMFGCVALYGLATLVFALSHSFILSLTALMLSGAFDMVSVVVRQSLVQLETPNEMRGRVSAVNSIFIGASNQLGEFESGVTAGWLGAVPSVLVGGASTVLVVALWMKLFPSLAQRAKLTAS</sequence>
<keyword evidence="4 7" id="KW-0812">Transmembrane</keyword>
<comment type="subcellular location">
    <subcellularLocation>
        <location evidence="1">Cell membrane</location>
        <topology evidence="1">Multi-pass membrane protein</topology>
    </subcellularLocation>
</comment>
<name>A0ABN7IAG0_9BURK</name>
<evidence type="ECO:0000256" key="5">
    <source>
        <dbReference type="ARBA" id="ARBA00022989"/>
    </source>
</evidence>
<feature type="transmembrane region" description="Helical" evidence="7">
    <location>
        <begin position="380"/>
        <end position="403"/>
    </location>
</feature>
<dbReference type="Proteomes" id="UP000598032">
    <property type="component" value="Unassembled WGS sequence"/>
</dbReference>
<dbReference type="CDD" id="cd06173">
    <property type="entry name" value="MFS_MefA_like"/>
    <property type="match status" value="1"/>
</dbReference>
<keyword evidence="6 7" id="KW-0472">Membrane</keyword>
<evidence type="ECO:0000313" key="9">
    <source>
        <dbReference type="Proteomes" id="UP000598032"/>
    </source>
</evidence>
<dbReference type="Gene3D" id="1.20.1250.20">
    <property type="entry name" value="MFS general substrate transporter like domains"/>
    <property type="match status" value="1"/>
</dbReference>
<dbReference type="EMBL" id="CAJHCP010000018">
    <property type="protein sequence ID" value="CAD6557596.1"/>
    <property type="molecule type" value="Genomic_DNA"/>
</dbReference>
<evidence type="ECO:0000256" key="6">
    <source>
        <dbReference type="ARBA" id="ARBA00023136"/>
    </source>
</evidence>
<evidence type="ECO:0000313" key="8">
    <source>
        <dbReference type="EMBL" id="CAD6557596.1"/>
    </source>
</evidence>
<feature type="transmembrane region" description="Helical" evidence="7">
    <location>
        <begin position="299"/>
        <end position="321"/>
    </location>
</feature>
<keyword evidence="2" id="KW-0813">Transport</keyword>
<evidence type="ECO:0000256" key="7">
    <source>
        <dbReference type="SAM" id="Phobius"/>
    </source>
</evidence>
<feature type="transmembrane region" description="Helical" evidence="7">
    <location>
        <begin position="92"/>
        <end position="117"/>
    </location>
</feature>
<organism evidence="8 9">
    <name type="scientific">Paraburkholderia metrosideri</name>
    <dbReference type="NCBI Taxonomy" id="580937"/>
    <lineage>
        <taxon>Bacteria</taxon>
        <taxon>Pseudomonadati</taxon>
        <taxon>Pseudomonadota</taxon>
        <taxon>Betaproteobacteria</taxon>
        <taxon>Burkholderiales</taxon>
        <taxon>Burkholderiaceae</taxon>
        <taxon>Paraburkholderia</taxon>
    </lineage>
</organism>
<feature type="transmembrane region" description="Helical" evidence="7">
    <location>
        <begin position="234"/>
        <end position="258"/>
    </location>
</feature>
<feature type="transmembrane region" description="Helical" evidence="7">
    <location>
        <begin position="63"/>
        <end position="85"/>
    </location>
</feature>
<feature type="transmembrane region" description="Helical" evidence="7">
    <location>
        <begin position="28"/>
        <end position="51"/>
    </location>
</feature>
<keyword evidence="5 7" id="KW-1133">Transmembrane helix</keyword>
<dbReference type="PANTHER" id="PTHR23513:SF9">
    <property type="entry name" value="ENTEROBACTIN EXPORTER ENTS"/>
    <property type="match status" value="1"/>
</dbReference>
<dbReference type="InterPro" id="IPR010290">
    <property type="entry name" value="TM_effector"/>
</dbReference>
<feature type="transmembrane region" description="Helical" evidence="7">
    <location>
        <begin position="264"/>
        <end position="287"/>
    </location>
</feature>
<evidence type="ECO:0000256" key="2">
    <source>
        <dbReference type="ARBA" id="ARBA00022448"/>
    </source>
</evidence>
<keyword evidence="9" id="KW-1185">Reference proteome</keyword>
<evidence type="ECO:0000256" key="1">
    <source>
        <dbReference type="ARBA" id="ARBA00004651"/>
    </source>
</evidence>
<dbReference type="InterPro" id="IPR036259">
    <property type="entry name" value="MFS_trans_sf"/>
</dbReference>
<proteinExistence type="predicted"/>
<feature type="transmembrane region" description="Helical" evidence="7">
    <location>
        <begin position="177"/>
        <end position="204"/>
    </location>
</feature>
<accession>A0ABN7IAG0</accession>
<protein>
    <submittedName>
        <fullName evidence="8">Enterobactin exporter EntS</fullName>
    </submittedName>
</protein>